<dbReference type="Proteomes" id="UP001497535">
    <property type="component" value="Unassembled WGS sequence"/>
</dbReference>
<gene>
    <name evidence="1" type="ORF">MENTE1834_LOCUS27787</name>
</gene>
<protein>
    <submittedName>
        <fullName evidence="1">Uncharacterized protein</fullName>
    </submittedName>
</protein>
<organism evidence="1 2">
    <name type="scientific">Meloidogyne enterolobii</name>
    <name type="common">Root-knot nematode worm</name>
    <name type="synonym">Meloidogyne mayaguensis</name>
    <dbReference type="NCBI Taxonomy" id="390850"/>
    <lineage>
        <taxon>Eukaryota</taxon>
        <taxon>Metazoa</taxon>
        <taxon>Ecdysozoa</taxon>
        <taxon>Nematoda</taxon>
        <taxon>Chromadorea</taxon>
        <taxon>Rhabditida</taxon>
        <taxon>Tylenchina</taxon>
        <taxon>Tylenchomorpha</taxon>
        <taxon>Tylenchoidea</taxon>
        <taxon>Meloidogynidae</taxon>
        <taxon>Meloidogyninae</taxon>
        <taxon>Meloidogyne</taxon>
    </lineage>
</organism>
<reference evidence="1" key="1">
    <citation type="submission" date="2023-11" db="EMBL/GenBank/DDBJ databases">
        <authorList>
            <person name="Poullet M."/>
        </authorList>
    </citation>
    <scope>NUCLEOTIDE SEQUENCE</scope>
    <source>
        <strain evidence="1">E1834</strain>
    </source>
</reference>
<sequence>MNNKNQNLMDILKANDYDLAEDETAFSPHLSELSRPVIKRVRALKKLQLESLQVETQFYQKVYELEKQFQPLFDAVNAKRRAIVAGEHEPTDEEADTPLLHGVTQETLEKIEQDAPVEGGEPSKGVPSFWYNVLNSVTHTADMIKECDQPILQYLIDITSESHENTPGFTLSFHFAKNPYFTDSVLQKHYQLQIGLSEDDPFDYDGPTVVKSKGCEINWNAGKDVTTKIIKTKKKKGPSAGKFVTKTVRNESFFNFFENVEQALDDDLEKEDEEKIRDDFETGQIIRDQVVSRAVLFFTGEATDDMDDFDDEEDDEDDEDGEDDNDGIHDDSDLSDGGGQEAVRLGGAGGETIRVKMIHLGARRHTFSRSRCPFDDEGEECERPFCPFFHPFSRASNPLVKVKEEIQDDDIIVVYEKLIPSRSAFPSSATKSRVVSNTVEACQHVVSETSMLHKPTWSRPVIKRVRALKKLQLESLQVETQFYQKVYELEKQFQPLFDAVDAKIDAVVAGEHEPTDEEADTPLLHGVTQETLDV</sequence>
<name>A0ACB0ZQS9_MELEN</name>
<comment type="caution">
    <text evidence="1">The sequence shown here is derived from an EMBL/GenBank/DDBJ whole genome shotgun (WGS) entry which is preliminary data.</text>
</comment>
<evidence type="ECO:0000313" key="1">
    <source>
        <dbReference type="EMBL" id="CAK5080611.1"/>
    </source>
</evidence>
<keyword evidence="2" id="KW-1185">Reference proteome</keyword>
<evidence type="ECO:0000313" key="2">
    <source>
        <dbReference type="Proteomes" id="UP001497535"/>
    </source>
</evidence>
<dbReference type="EMBL" id="CAVMJV010000042">
    <property type="protein sequence ID" value="CAK5080611.1"/>
    <property type="molecule type" value="Genomic_DNA"/>
</dbReference>
<proteinExistence type="predicted"/>
<accession>A0ACB0ZQS9</accession>